<dbReference type="EMBL" id="LR824021">
    <property type="protein sequence ID" value="CAD0203168.1"/>
    <property type="molecule type" value="Genomic_DNA"/>
</dbReference>
<dbReference type="OrthoDB" id="2152435at2759"/>
<keyword evidence="1" id="KW-0175">Coiled coil</keyword>
<reference evidence="3" key="1">
    <citation type="submission" date="2021-12" db="EMBL/GenBank/DDBJ databases">
        <authorList>
            <person name="King R."/>
        </authorList>
    </citation>
    <scope>NUCLEOTIDE SEQUENCE</scope>
</reference>
<dbReference type="InterPro" id="IPR039902">
    <property type="entry name" value="CCDC148/CCDC112"/>
</dbReference>
<protein>
    <submittedName>
        <fullName evidence="3">Uncharacterized protein</fullName>
    </submittedName>
</protein>
<dbReference type="PANTHER" id="PTHR21549">
    <property type="entry name" value="MUTATED IN BLADDER CANCER 1"/>
    <property type="match status" value="1"/>
</dbReference>
<dbReference type="Proteomes" id="UP001154114">
    <property type="component" value="Chromosome 18"/>
</dbReference>
<accession>A0A9N8PZT3</accession>
<sequence length="390" mass="45256">MDVISTKSSYNSNTDSSQIISVSAKLKRLKIEESLLLQSINKCVREFPTTDGDNGSTSSFSDFASYSTKVKESLRQIALTFQDIKTSTSTKEVLKSIDIDDVKRNTLDLENNIRNLKLFLQSELTSLKAAEKQLNQSMIENPIAISRLKRYPKVPTAKYNEIVPSPVKTLMNSPFKCVEVQEFQEFMMNSPNRYGGWAEYHHNIFVNYWQKYFNLENINDDQSESCIESSPFYHSFLRDLQSKLQDISEEEITCHVRWYSKLLYLKERQQKAIDKWRSNRKAMKSKVAPDEKHNFSLKINNIERKPRNSSGRDSQVSGDQSNKELNLQSPTQNEVCCFVRQCFSDELKKRDQLQGHVSSEQSTVDSEEQTMKRFQKSTKQWNIRLISPAR</sequence>
<dbReference type="AlphaFoldDB" id="A0A9N8PZT3"/>
<feature type="region of interest" description="Disordered" evidence="2">
    <location>
        <begin position="295"/>
        <end position="325"/>
    </location>
</feature>
<gene>
    <name evidence="3" type="ORF">CINC_LOCUS4823</name>
</gene>
<feature type="compositionally biased region" description="Polar residues" evidence="2">
    <location>
        <begin position="355"/>
        <end position="364"/>
    </location>
</feature>
<dbReference type="PANTHER" id="PTHR21549:SF0">
    <property type="entry name" value="COILED-COIL DOMAIN-CONTAINING PROTEIN 112"/>
    <property type="match status" value="1"/>
</dbReference>
<evidence type="ECO:0000313" key="4">
    <source>
        <dbReference type="Proteomes" id="UP001154114"/>
    </source>
</evidence>
<evidence type="ECO:0000256" key="1">
    <source>
        <dbReference type="ARBA" id="ARBA00023054"/>
    </source>
</evidence>
<name>A0A9N8PZT3_CHRIL</name>
<feature type="region of interest" description="Disordered" evidence="2">
    <location>
        <begin position="353"/>
        <end position="376"/>
    </location>
</feature>
<keyword evidence="4" id="KW-1185">Reference proteome</keyword>
<organism evidence="3 4">
    <name type="scientific">Chrysodeixis includens</name>
    <name type="common">Soybean looper</name>
    <name type="synonym">Pseudoplusia includens</name>
    <dbReference type="NCBI Taxonomy" id="689277"/>
    <lineage>
        <taxon>Eukaryota</taxon>
        <taxon>Metazoa</taxon>
        <taxon>Ecdysozoa</taxon>
        <taxon>Arthropoda</taxon>
        <taxon>Hexapoda</taxon>
        <taxon>Insecta</taxon>
        <taxon>Pterygota</taxon>
        <taxon>Neoptera</taxon>
        <taxon>Endopterygota</taxon>
        <taxon>Lepidoptera</taxon>
        <taxon>Glossata</taxon>
        <taxon>Ditrysia</taxon>
        <taxon>Noctuoidea</taxon>
        <taxon>Noctuidae</taxon>
        <taxon>Plusiinae</taxon>
        <taxon>Chrysodeixis</taxon>
    </lineage>
</organism>
<evidence type="ECO:0000256" key="2">
    <source>
        <dbReference type="SAM" id="MobiDB-lite"/>
    </source>
</evidence>
<feature type="compositionally biased region" description="Polar residues" evidence="2">
    <location>
        <begin position="308"/>
        <end position="325"/>
    </location>
</feature>
<evidence type="ECO:0000313" key="3">
    <source>
        <dbReference type="EMBL" id="CAD0203168.1"/>
    </source>
</evidence>
<proteinExistence type="predicted"/>